<protein>
    <recommendedName>
        <fullName evidence="4">DUF5333 domain-containing protein</fullName>
    </recommendedName>
</protein>
<reference evidence="2 3" key="1">
    <citation type="submission" date="2019-06" db="EMBL/GenBank/DDBJ databases">
        <title>Paenimaribius caenipelagi gen. nov., sp. nov., isolated from a tidal flat.</title>
        <authorList>
            <person name="Yoon J.-H."/>
        </authorList>
    </citation>
    <scope>NUCLEOTIDE SEQUENCE [LARGE SCALE GENOMIC DNA]</scope>
    <source>
        <strain evidence="2 3">JBTF-M29</strain>
    </source>
</reference>
<keyword evidence="1" id="KW-0732">Signal</keyword>
<dbReference type="InterPro" id="IPR020349">
    <property type="entry name" value="Uncharacterised_14.7kDa"/>
</dbReference>
<dbReference type="EMBL" id="VFSV01000011">
    <property type="protein sequence ID" value="TRD21506.1"/>
    <property type="molecule type" value="Genomic_DNA"/>
</dbReference>
<evidence type="ECO:0000256" key="1">
    <source>
        <dbReference type="SAM" id="SignalP"/>
    </source>
</evidence>
<feature type="chain" id="PRO_5022015413" description="DUF5333 domain-containing protein" evidence="1">
    <location>
        <begin position="21"/>
        <end position="136"/>
    </location>
</feature>
<organism evidence="2 3">
    <name type="scientific">Palleronia caenipelagi</name>
    <dbReference type="NCBI Taxonomy" id="2489174"/>
    <lineage>
        <taxon>Bacteria</taxon>
        <taxon>Pseudomonadati</taxon>
        <taxon>Pseudomonadota</taxon>
        <taxon>Alphaproteobacteria</taxon>
        <taxon>Rhodobacterales</taxon>
        <taxon>Roseobacteraceae</taxon>
        <taxon>Palleronia</taxon>
    </lineage>
</organism>
<dbReference type="OrthoDB" id="7658992at2"/>
<dbReference type="Proteomes" id="UP000318590">
    <property type="component" value="Unassembled WGS sequence"/>
</dbReference>
<evidence type="ECO:0000313" key="2">
    <source>
        <dbReference type="EMBL" id="TRD21506.1"/>
    </source>
</evidence>
<name>A0A547Q546_9RHOB</name>
<feature type="signal peptide" evidence="1">
    <location>
        <begin position="1"/>
        <end position="20"/>
    </location>
</feature>
<sequence length="136" mass="14577">MNVKVLLIACITLTSGVAGASAAQTPLDQHPRVRDSFYAIGLADQIRRNCPQIQPRLVRAYTFIKSLERWALNSGYTEADVDALTDNKAARSALEAEIARDLAARGATPGNAAGYCKVGREEIARGTRAGSFLKGN</sequence>
<dbReference type="AlphaFoldDB" id="A0A547Q546"/>
<dbReference type="RefSeq" id="WP_142834385.1">
    <property type="nucleotide sequence ID" value="NZ_VFSV01000011.1"/>
</dbReference>
<proteinExistence type="predicted"/>
<comment type="caution">
    <text evidence="2">The sequence shown here is derived from an EMBL/GenBank/DDBJ whole genome shotgun (WGS) entry which is preliminary data.</text>
</comment>
<evidence type="ECO:0008006" key="4">
    <source>
        <dbReference type="Google" id="ProtNLM"/>
    </source>
</evidence>
<keyword evidence="3" id="KW-1185">Reference proteome</keyword>
<accession>A0A547Q546</accession>
<gene>
    <name evidence="2" type="ORF">FEV53_08470</name>
</gene>
<dbReference type="Pfam" id="PF17267">
    <property type="entry name" value="DUF5333"/>
    <property type="match status" value="1"/>
</dbReference>
<evidence type="ECO:0000313" key="3">
    <source>
        <dbReference type="Proteomes" id="UP000318590"/>
    </source>
</evidence>